<dbReference type="Proteomes" id="UP001319874">
    <property type="component" value="Chromosome 2"/>
</dbReference>
<proteinExistence type="predicted"/>
<organism evidence="2 3">
    <name type="scientific">Paraburkholderia terrae</name>
    <dbReference type="NCBI Taxonomy" id="311230"/>
    <lineage>
        <taxon>Bacteria</taxon>
        <taxon>Pseudomonadati</taxon>
        <taxon>Pseudomonadota</taxon>
        <taxon>Betaproteobacteria</taxon>
        <taxon>Burkholderiales</taxon>
        <taxon>Burkholderiaceae</taxon>
        <taxon>Paraburkholderia</taxon>
    </lineage>
</organism>
<feature type="region of interest" description="Disordered" evidence="1">
    <location>
        <begin position="54"/>
        <end position="89"/>
    </location>
</feature>
<accession>A0ABM7TN61</accession>
<evidence type="ECO:0008006" key="4">
    <source>
        <dbReference type="Google" id="ProtNLM"/>
    </source>
</evidence>
<dbReference type="EMBL" id="AP024956">
    <property type="protein sequence ID" value="BCZ80588.1"/>
    <property type="molecule type" value="Genomic_DNA"/>
</dbReference>
<evidence type="ECO:0000256" key="1">
    <source>
        <dbReference type="SAM" id="MobiDB-lite"/>
    </source>
</evidence>
<name>A0ABM7TN61_9BURK</name>
<protein>
    <recommendedName>
        <fullName evidence="4">Secreted protein</fullName>
    </recommendedName>
</protein>
<evidence type="ECO:0000313" key="2">
    <source>
        <dbReference type="EMBL" id="BCZ80588.1"/>
    </source>
</evidence>
<sequence>MHIVMLAAITIILDRHAFVIKPRTDAEHAAPVVHCRLDVAHDITGLADFAKKTTHEDTPNTREGIVMNGATMDEKRKRAQRKPVDIHGMNATRINPITSALM</sequence>
<evidence type="ECO:0000313" key="3">
    <source>
        <dbReference type="Proteomes" id="UP001319874"/>
    </source>
</evidence>
<reference evidence="2 3" key="1">
    <citation type="journal article" date="2022" name="Front. Microbiol.">
        <title>Identification and characterization of a novel class of self-sufficient cytochrome P450 hydroxylase involved in cyclohexanecarboxylate degradation in Paraburkholderia terrae strain KU-64.</title>
        <authorList>
            <person name="Yamamoto T."/>
            <person name="Hasegawa Y."/>
            <person name="Iwaki H."/>
        </authorList>
    </citation>
    <scope>NUCLEOTIDE SEQUENCE [LARGE SCALE GENOMIC DNA]</scope>
    <source>
        <strain evidence="2 3">KU-64</strain>
    </source>
</reference>
<keyword evidence="3" id="KW-1185">Reference proteome</keyword>
<gene>
    <name evidence="2" type="ORF">PTKU64_42630</name>
</gene>